<name>A0A8J5LPV5_ZINOF</name>
<keyword evidence="7" id="KW-0479">Metal-binding</keyword>
<dbReference type="FunFam" id="3.30.40.10:FF:000231">
    <property type="entry name" value="RING-H2 finger protein ATL46"/>
    <property type="match status" value="1"/>
</dbReference>
<evidence type="ECO:0000256" key="9">
    <source>
        <dbReference type="ARBA" id="ARBA00022786"/>
    </source>
</evidence>
<sequence length="398" mass="43906">MPVSYRSIRAPDLISEAKNQSSHNFSTFLRDSLPVASSDSSPAPSSPGSRISPVLLFIIVIVALVVFIAGLLHLLLKFVIKKHSFPSSFQHSSGQPDAAEVAGSDALQRQLRQLFHLHDSGLDQTYIDALPVFFYREIIGSKEPFDCAVCLCEFAQEDKLRLLPTCGHAFHINCIDTWLLSNSTCPLCRGALFVPGLPIENPIFDFELPGEEDEFPQESEAPETNMEKRVFSVRLGKFKNFGTRGVVDGGGGIAAGVVGREEGETSNNATRRCFSMGSYQYVVAATNLQVSLNSVHVTNGYAKGTRRLNENHTNTNVTKVLERNKLGLGSRGESFSESKIWQWTNNKGKLPVSLDSSSPVDVPNPYQMLDFDFNPFVLNVVSLILKRRKYAFVPSDSL</sequence>
<dbReference type="AlphaFoldDB" id="A0A8J5LPV5"/>
<evidence type="ECO:0000313" key="17">
    <source>
        <dbReference type="EMBL" id="KAG6528995.1"/>
    </source>
</evidence>
<dbReference type="InterPro" id="IPR001841">
    <property type="entry name" value="Znf_RING"/>
</dbReference>
<evidence type="ECO:0000256" key="3">
    <source>
        <dbReference type="ARBA" id="ARBA00004906"/>
    </source>
</evidence>
<evidence type="ECO:0000259" key="16">
    <source>
        <dbReference type="PROSITE" id="PS50089"/>
    </source>
</evidence>
<dbReference type="SUPFAM" id="SSF57850">
    <property type="entry name" value="RING/U-box"/>
    <property type="match status" value="1"/>
</dbReference>
<evidence type="ECO:0000256" key="5">
    <source>
        <dbReference type="ARBA" id="ARBA00022679"/>
    </source>
</evidence>
<dbReference type="Pfam" id="PF13639">
    <property type="entry name" value="zf-RING_2"/>
    <property type="match status" value="1"/>
</dbReference>
<evidence type="ECO:0000256" key="15">
    <source>
        <dbReference type="SAM" id="Phobius"/>
    </source>
</evidence>
<dbReference type="CDD" id="cd16461">
    <property type="entry name" value="RING-H2_EL5-like"/>
    <property type="match status" value="1"/>
</dbReference>
<comment type="subcellular location">
    <subcellularLocation>
        <location evidence="2">Membrane</location>
        <topology evidence="2">Single-pass membrane protein</topology>
    </subcellularLocation>
</comment>
<dbReference type="Proteomes" id="UP000734854">
    <property type="component" value="Unassembled WGS sequence"/>
</dbReference>
<proteinExistence type="inferred from homology"/>
<dbReference type="Gene3D" id="3.30.40.10">
    <property type="entry name" value="Zinc/RING finger domain, C3HC4 (zinc finger)"/>
    <property type="match status" value="1"/>
</dbReference>
<evidence type="ECO:0000256" key="4">
    <source>
        <dbReference type="ARBA" id="ARBA00012483"/>
    </source>
</evidence>
<dbReference type="PANTHER" id="PTHR45768">
    <property type="entry name" value="E3 UBIQUITIN-PROTEIN LIGASE RNF13-LIKE"/>
    <property type="match status" value="1"/>
</dbReference>
<reference evidence="17 18" key="1">
    <citation type="submission" date="2020-08" db="EMBL/GenBank/DDBJ databases">
        <title>Plant Genome Project.</title>
        <authorList>
            <person name="Zhang R.-G."/>
        </authorList>
    </citation>
    <scope>NUCLEOTIDE SEQUENCE [LARGE SCALE GENOMIC DNA]</scope>
    <source>
        <tissue evidence="17">Rhizome</tissue>
    </source>
</reference>
<comment type="similarity">
    <text evidence="13">Belongs to the RING-type zinc finger family. ATL subfamily.</text>
</comment>
<dbReference type="SMART" id="SM00184">
    <property type="entry name" value="RING"/>
    <property type="match status" value="1"/>
</dbReference>
<dbReference type="EMBL" id="JACMSC010000003">
    <property type="protein sequence ID" value="KAG6528995.1"/>
    <property type="molecule type" value="Genomic_DNA"/>
</dbReference>
<keyword evidence="8 14" id="KW-0863">Zinc-finger</keyword>
<dbReference type="GO" id="GO:0031625">
    <property type="term" value="F:ubiquitin protein ligase binding"/>
    <property type="evidence" value="ECO:0007669"/>
    <property type="project" value="TreeGrafter"/>
</dbReference>
<keyword evidence="6 15" id="KW-0812">Transmembrane</keyword>
<evidence type="ECO:0000313" key="18">
    <source>
        <dbReference type="Proteomes" id="UP000734854"/>
    </source>
</evidence>
<evidence type="ECO:0000256" key="2">
    <source>
        <dbReference type="ARBA" id="ARBA00004167"/>
    </source>
</evidence>
<protein>
    <recommendedName>
        <fullName evidence="4">RING-type E3 ubiquitin transferase</fullName>
        <ecNumber evidence="4">2.3.2.27</ecNumber>
    </recommendedName>
</protein>
<evidence type="ECO:0000256" key="8">
    <source>
        <dbReference type="ARBA" id="ARBA00022771"/>
    </source>
</evidence>
<keyword evidence="18" id="KW-1185">Reference proteome</keyword>
<keyword evidence="10" id="KW-0862">Zinc</keyword>
<keyword evidence="5" id="KW-0808">Transferase</keyword>
<keyword evidence="11 15" id="KW-1133">Transmembrane helix</keyword>
<dbReference type="PROSITE" id="PS50089">
    <property type="entry name" value="ZF_RING_2"/>
    <property type="match status" value="1"/>
</dbReference>
<comment type="catalytic activity">
    <reaction evidence="1">
        <text>S-ubiquitinyl-[E2 ubiquitin-conjugating enzyme]-L-cysteine + [acceptor protein]-L-lysine = [E2 ubiquitin-conjugating enzyme]-L-cysteine + N(6)-ubiquitinyl-[acceptor protein]-L-lysine.</text>
        <dbReference type="EC" id="2.3.2.27"/>
    </reaction>
</comment>
<evidence type="ECO:0000256" key="10">
    <source>
        <dbReference type="ARBA" id="ARBA00022833"/>
    </source>
</evidence>
<evidence type="ECO:0000256" key="6">
    <source>
        <dbReference type="ARBA" id="ARBA00022692"/>
    </source>
</evidence>
<comment type="pathway">
    <text evidence="3">Protein modification; protein ubiquitination.</text>
</comment>
<keyword evidence="9" id="KW-0833">Ubl conjugation pathway</keyword>
<keyword evidence="12 15" id="KW-0472">Membrane</keyword>
<dbReference type="GO" id="GO:0061630">
    <property type="term" value="F:ubiquitin protein ligase activity"/>
    <property type="evidence" value="ECO:0007669"/>
    <property type="project" value="UniProtKB-EC"/>
</dbReference>
<evidence type="ECO:0000256" key="11">
    <source>
        <dbReference type="ARBA" id="ARBA00022989"/>
    </source>
</evidence>
<evidence type="ECO:0000256" key="7">
    <source>
        <dbReference type="ARBA" id="ARBA00022723"/>
    </source>
</evidence>
<dbReference type="GO" id="GO:0016020">
    <property type="term" value="C:membrane"/>
    <property type="evidence" value="ECO:0007669"/>
    <property type="project" value="UniProtKB-SubCell"/>
</dbReference>
<evidence type="ECO:0000256" key="12">
    <source>
        <dbReference type="ARBA" id="ARBA00023136"/>
    </source>
</evidence>
<accession>A0A8J5LPV5</accession>
<evidence type="ECO:0000256" key="1">
    <source>
        <dbReference type="ARBA" id="ARBA00000900"/>
    </source>
</evidence>
<dbReference type="PANTHER" id="PTHR45768:SF18">
    <property type="entry name" value="RING-H2 FINGER PROTEIN ATL47-RELATED"/>
    <property type="match status" value="1"/>
</dbReference>
<gene>
    <name evidence="17" type="ORF">ZIOFF_011187</name>
</gene>
<dbReference type="InterPro" id="IPR013083">
    <property type="entry name" value="Znf_RING/FYVE/PHD"/>
</dbReference>
<feature type="domain" description="RING-type" evidence="16">
    <location>
        <begin position="147"/>
        <end position="189"/>
    </location>
</feature>
<evidence type="ECO:0000256" key="13">
    <source>
        <dbReference type="ARBA" id="ARBA00024209"/>
    </source>
</evidence>
<dbReference type="EC" id="2.3.2.27" evidence="4"/>
<evidence type="ECO:0000256" key="14">
    <source>
        <dbReference type="PROSITE-ProRule" id="PRU00175"/>
    </source>
</evidence>
<comment type="caution">
    <text evidence="17">The sequence shown here is derived from an EMBL/GenBank/DDBJ whole genome shotgun (WGS) entry which is preliminary data.</text>
</comment>
<feature type="transmembrane region" description="Helical" evidence="15">
    <location>
        <begin position="54"/>
        <end position="76"/>
    </location>
</feature>
<organism evidence="17 18">
    <name type="scientific">Zingiber officinale</name>
    <name type="common">Ginger</name>
    <name type="synonym">Amomum zingiber</name>
    <dbReference type="NCBI Taxonomy" id="94328"/>
    <lineage>
        <taxon>Eukaryota</taxon>
        <taxon>Viridiplantae</taxon>
        <taxon>Streptophyta</taxon>
        <taxon>Embryophyta</taxon>
        <taxon>Tracheophyta</taxon>
        <taxon>Spermatophyta</taxon>
        <taxon>Magnoliopsida</taxon>
        <taxon>Liliopsida</taxon>
        <taxon>Zingiberales</taxon>
        <taxon>Zingiberaceae</taxon>
        <taxon>Zingiber</taxon>
    </lineage>
</organism>
<dbReference type="GO" id="GO:0008270">
    <property type="term" value="F:zinc ion binding"/>
    <property type="evidence" value="ECO:0007669"/>
    <property type="project" value="UniProtKB-KW"/>
</dbReference>